<comment type="caution">
    <text evidence="6">The sequence shown here is derived from an EMBL/GenBank/DDBJ whole genome shotgun (WGS) entry which is preliminary data.</text>
</comment>
<keyword evidence="4" id="KW-0472">Membrane</keyword>
<dbReference type="GO" id="GO:0009306">
    <property type="term" value="P:protein secretion"/>
    <property type="evidence" value="ECO:0007669"/>
    <property type="project" value="InterPro"/>
</dbReference>
<evidence type="ECO:0000256" key="3">
    <source>
        <dbReference type="ARBA" id="ARBA00022989"/>
    </source>
</evidence>
<dbReference type="InterPro" id="IPR007452">
    <property type="entry name" value="TamB_C"/>
</dbReference>
<comment type="subcellular location">
    <subcellularLocation>
        <location evidence="1">Membrane</location>
        <topology evidence="1">Single-pass membrane protein</topology>
    </subcellularLocation>
</comment>
<dbReference type="Pfam" id="PF04357">
    <property type="entry name" value="TamB"/>
    <property type="match status" value="1"/>
</dbReference>
<evidence type="ECO:0000256" key="2">
    <source>
        <dbReference type="ARBA" id="ARBA00022692"/>
    </source>
</evidence>
<name>A0A927FBE4_9BACT</name>
<accession>A0A927FBE4</accession>
<protein>
    <submittedName>
        <fullName evidence="6">Translocation/assembly module TamB domain-containing protein</fullName>
    </submittedName>
</protein>
<dbReference type="PANTHER" id="PTHR36985">
    <property type="entry name" value="TRANSLOCATION AND ASSEMBLY MODULE SUBUNIT TAMB"/>
    <property type="match status" value="1"/>
</dbReference>
<dbReference type="Proteomes" id="UP000622317">
    <property type="component" value="Unassembled WGS sequence"/>
</dbReference>
<dbReference type="RefSeq" id="WP_191618384.1">
    <property type="nucleotide sequence ID" value="NZ_JACYFG010000040.1"/>
</dbReference>
<dbReference type="EMBL" id="JACYFG010000040">
    <property type="protein sequence ID" value="MBD5781285.1"/>
    <property type="molecule type" value="Genomic_DNA"/>
</dbReference>
<keyword evidence="7" id="KW-1185">Reference proteome</keyword>
<keyword evidence="2" id="KW-0812">Transmembrane</keyword>
<keyword evidence="3" id="KW-1133">Transmembrane helix</keyword>
<dbReference type="AlphaFoldDB" id="A0A927FBE4"/>
<organism evidence="6 7">
    <name type="scientific">Pelagicoccus enzymogenes</name>
    <dbReference type="NCBI Taxonomy" id="2773457"/>
    <lineage>
        <taxon>Bacteria</taxon>
        <taxon>Pseudomonadati</taxon>
        <taxon>Verrucomicrobiota</taxon>
        <taxon>Opitutia</taxon>
        <taxon>Puniceicoccales</taxon>
        <taxon>Pelagicoccaceae</taxon>
        <taxon>Pelagicoccus</taxon>
    </lineage>
</organism>
<feature type="domain" description="Translocation and assembly module TamB C-terminal" evidence="5">
    <location>
        <begin position="928"/>
        <end position="1224"/>
    </location>
</feature>
<evidence type="ECO:0000313" key="7">
    <source>
        <dbReference type="Proteomes" id="UP000622317"/>
    </source>
</evidence>
<proteinExistence type="predicted"/>
<dbReference type="GO" id="GO:0005886">
    <property type="term" value="C:plasma membrane"/>
    <property type="evidence" value="ECO:0007669"/>
    <property type="project" value="InterPro"/>
</dbReference>
<dbReference type="GO" id="GO:0097347">
    <property type="term" value="C:TAM protein secretion complex"/>
    <property type="evidence" value="ECO:0007669"/>
    <property type="project" value="TreeGrafter"/>
</dbReference>
<sequence length="1238" mass="135212">MSKPKSPAKPPRFRKTKRAILAATGFLFLALLSFPFWSAWIAKPIAASFGVEIGSVQRLTWTRWQLREISTEQAGVQLKVGQVELPSPTKLLFEHLSSEPATQSLELENWQLDIVAPATEDAPQNQEPITLAKIIRLANGALEQLSNYLSQITLSSGAVTLNGQPTLEVASLELSPKELSAALQHTPSQTETKLQARFAADRPWQLAAQLPQHQLVLEAEVQATETDASLVGELRSHQNAIELQADWSRSLVPDKATIQSNDFELDQRYAFWGSAPPLAVDLLANWTGQGFDYRIDAFDTTDLSGDSRIQLAGIGSQTYLEIETAKVDLPWLTVESDRPIRLDFSLDNPLEAAQLEAKLDLGKLPFIEASGKLDALLKTRTSPEGLPILTADLQGANITLWDSTLESLSANVDLLGQEATIQTFDIRSAAGSTAHLTGGYEIKEQRFLDSQLTLHLENESQRLRDLMPPIEWQTLDGDLRLVGPLADPQFEGHLAFATLQLSSTQPFSVKSHLRGTLNQLDAELQAANELETLALALHLERTPQQATVKLSQLDLARASGEPILTLEEAGTVTYDLQQASIESSGILLAGPQGQQLELSSLRLTNSQFALHATAIDFETDVFNNWLASPVPSLRIQDFDTQASLSETQSQITTSGSASWTLKESSNVNLSWLAKSDPKRSDSLSIDHLEVGADSKHILVAEGHFPISVNWAQGAPKTKIHQDAPLAFSLQSSPHPDFWASLESLFPIALKRPVIKAQLSGTLNDPQGTFDFKLASLDWRHPNDASRNIQLQDLSASLLADSQGLAIKTFEAHAGKNAVHASATLPIGQTSLLDLARDSQKLDFSPLTGQARVELLELEALKSWLPPVLRYEGKAQIDVNFDAGEISAVANIENLATRPLPPLGALSKISGQVELAEGIWRIQRVRGLAEKSPFTLTGTADLNDFSNPLYDLAFSSKEFPLVRDDGLLFSGDINLQLVSENQEPPLLKGSLNLTKGLFLIEPDLLASSTKTVSSRPPYFSVEQEPFDEWGIDIDIRGNEFLRVSNSFFEGTLSAEFDLEGTLGTPLLIGKAETNTGRIFFPASSLRLKSGQAYITRDRPSELQLEAIAEGRLFAYDINLDVGGTVDDPELVITSNPALTQVEALLLLTTGALPDAQGNLAQKSATSLGLFIGKGLFKKLTGGNSDSASKLSLEVGQDISLQGKKTIDASYQLTEDLEIEGEYDKRDEFNANLKWTIFKR</sequence>
<reference evidence="6" key="1">
    <citation type="submission" date="2020-09" db="EMBL/GenBank/DDBJ databases">
        <title>Pelagicoccus enzymogenes sp. nov. with an EPS production, isolated from marine sediment.</title>
        <authorList>
            <person name="Feng X."/>
        </authorList>
    </citation>
    <scope>NUCLEOTIDE SEQUENCE</scope>
    <source>
        <strain evidence="6">NFK12</strain>
    </source>
</reference>
<evidence type="ECO:0000256" key="1">
    <source>
        <dbReference type="ARBA" id="ARBA00004167"/>
    </source>
</evidence>
<evidence type="ECO:0000256" key="4">
    <source>
        <dbReference type="ARBA" id="ARBA00023136"/>
    </source>
</evidence>
<evidence type="ECO:0000259" key="5">
    <source>
        <dbReference type="Pfam" id="PF04357"/>
    </source>
</evidence>
<evidence type="ECO:0000313" key="6">
    <source>
        <dbReference type="EMBL" id="MBD5781285.1"/>
    </source>
</evidence>
<gene>
    <name evidence="6" type="ORF">IEN85_17425</name>
</gene>
<dbReference type="PANTHER" id="PTHR36985:SF1">
    <property type="entry name" value="TRANSLOCATION AND ASSEMBLY MODULE SUBUNIT TAMB"/>
    <property type="match status" value="1"/>
</dbReference>